<evidence type="ECO:0000313" key="3">
    <source>
        <dbReference type="Proteomes" id="UP000287649"/>
    </source>
</evidence>
<gene>
    <name evidence="2" type="ORF">CWI70_11670</name>
</gene>
<dbReference type="Proteomes" id="UP000287649">
    <property type="component" value="Unassembled WGS sequence"/>
</dbReference>
<name>A0A432XUN7_9GAMM</name>
<proteinExistence type="predicted"/>
<dbReference type="InterPro" id="IPR037873">
    <property type="entry name" value="BamE-like"/>
</dbReference>
<evidence type="ECO:0000256" key="1">
    <source>
        <dbReference type="ARBA" id="ARBA00022729"/>
    </source>
</evidence>
<dbReference type="PROSITE" id="PS51257">
    <property type="entry name" value="PROKAR_LIPOPROTEIN"/>
    <property type="match status" value="1"/>
</dbReference>
<dbReference type="AlphaFoldDB" id="A0A432XUN7"/>
<comment type="caution">
    <text evidence="2">The sequence shown here is derived from an EMBL/GenBank/DDBJ whole genome shotgun (WGS) entry which is preliminary data.</text>
</comment>
<sequence length="126" mass="13683">MKALAAGAVIFTSVLTLQGCLIVADGHGDNDWSTSDFRKLEEENRAHIAALSAAATPETVRATMGTPNFADRTTIDGVRYDVLYYRTHRVEGDGNTTRDECTPLVFEDGKLVGTGQLALDRIPQQN</sequence>
<reference evidence="3" key="1">
    <citation type="journal article" date="2018" name="Front. Microbiol.">
        <title>Genome-Based Analysis Reveals the Taxonomy and Diversity of the Family Idiomarinaceae.</title>
        <authorList>
            <person name="Liu Y."/>
            <person name="Lai Q."/>
            <person name="Shao Z."/>
        </authorList>
    </citation>
    <scope>NUCLEOTIDE SEQUENCE [LARGE SCALE GENOMIC DNA]</scope>
    <source>
        <strain evidence="3">PO-M2</strain>
    </source>
</reference>
<organism evidence="2 3">
    <name type="scientific">Pseudidiomarina homiensis</name>
    <dbReference type="NCBI Taxonomy" id="364198"/>
    <lineage>
        <taxon>Bacteria</taxon>
        <taxon>Pseudomonadati</taxon>
        <taxon>Pseudomonadota</taxon>
        <taxon>Gammaproteobacteria</taxon>
        <taxon>Alteromonadales</taxon>
        <taxon>Idiomarinaceae</taxon>
        <taxon>Pseudidiomarina</taxon>
    </lineage>
</organism>
<dbReference type="EMBL" id="PIPX01000003">
    <property type="protein sequence ID" value="RUO52445.1"/>
    <property type="molecule type" value="Genomic_DNA"/>
</dbReference>
<protein>
    <recommendedName>
        <fullName evidence="4">DUF3192 domain-containing protein</fullName>
    </recommendedName>
</protein>
<dbReference type="InterPro" id="IPR021534">
    <property type="entry name" value="DUF3192"/>
</dbReference>
<dbReference type="Gene3D" id="3.30.1450.10">
    <property type="match status" value="1"/>
</dbReference>
<keyword evidence="1" id="KW-0732">Signal</keyword>
<dbReference type="Pfam" id="PF11399">
    <property type="entry name" value="DUF3192"/>
    <property type="match status" value="1"/>
</dbReference>
<accession>A0A432XUN7</accession>
<evidence type="ECO:0000313" key="2">
    <source>
        <dbReference type="EMBL" id="RUO52445.1"/>
    </source>
</evidence>
<evidence type="ECO:0008006" key="4">
    <source>
        <dbReference type="Google" id="ProtNLM"/>
    </source>
</evidence>
<keyword evidence="3" id="KW-1185">Reference proteome</keyword>